<dbReference type="Proteomes" id="UP000678393">
    <property type="component" value="Unassembled WGS sequence"/>
</dbReference>
<protein>
    <submittedName>
        <fullName evidence="2">Uncharacterized protein</fullName>
    </submittedName>
</protein>
<comment type="caution">
    <text evidence="2">The sequence shown here is derived from an EMBL/GenBank/DDBJ whole genome shotgun (WGS) entry which is preliminary data.</text>
</comment>
<feature type="region of interest" description="Disordered" evidence="1">
    <location>
        <begin position="40"/>
        <end position="86"/>
    </location>
</feature>
<feature type="compositionally biased region" description="Basic and acidic residues" evidence="1">
    <location>
        <begin position="56"/>
        <end position="68"/>
    </location>
</feature>
<sequence length="99" mass="11164">IGSIPTSRMSLTVLDPAPIEDFTFTKDQWQPRYRQRILKGNTSLDRNIEEDGQSSEEAKATASDDKEPSPVVPCKRQKSDDQVVASRVKDLAHQSNIMY</sequence>
<name>A0A8S3ZQN3_9EUPU</name>
<feature type="compositionally biased region" description="Basic and acidic residues" evidence="1">
    <location>
        <begin position="77"/>
        <end position="86"/>
    </location>
</feature>
<organism evidence="2 3">
    <name type="scientific">Candidula unifasciata</name>
    <dbReference type="NCBI Taxonomy" id="100452"/>
    <lineage>
        <taxon>Eukaryota</taxon>
        <taxon>Metazoa</taxon>
        <taxon>Spiralia</taxon>
        <taxon>Lophotrochozoa</taxon>
        <taxon>Mollusca</taxon>
        <taxon>Gastropoda</taxon>
        <taxon>Heterobranchia</taxon>
        <taxon>Euthyneura</taxon>
        <taxon>Panpulmonata</taxon>
        <taxon>Eupulmonata</taxon>
        <taxon>Stylommatophora</taxon>
        <taxon>Helicina</taxon>
        <taxon>Helicoidea</taxon>
        <taxon>Geomitridae</taxon>
        <taxon>Candidula</taxon>
    </lineage>
</organism>
<evidence type="ECO:0000256" key="1">
    <source>
        <dbReference type="SAM" id="MobiDB-lite"/>
    </source>
</evidence>
<dbReference type="EMBL" id="CAJHNH020004879">
    <property type="protein sequence ID" value="CAG5131787.1"/>
    <property type="molecule type" value="Genomic_DNA"/>
</dbReference>
<evidence type="ECO:0000313" key="3">
    <source>
        <dbReference type="Proteomes" id="UP000678393"/>
    </source>
</evidence>
<dbReference type="AlphaFoldDB" id="A0A8S3ZQN3"/>
<proteinExistence type="predicted"/>
<evidence type="ECO:0000313" key="2">
    <source>
        <dbReference type="EMBL" id="CAG5131787.1"/>
    </source>
</evidence>
<feature type="non-terminal residue" evidence="2">
    <location>
        <position position="1"/>
    </location>
</feature>
<gene>
    <name evidence="2" type="ORF">CUNI_LOCUS17345</name>
</gene>
<reference evidence="2" key="1">
    <citation type="submission" date="2021-04" db="EMBL/GenBank/DDBJ databases">
        <authorList>
            <consortium name="Molecular Ecology Group"/>
        </authorList>
    </citation>
    <scope>NUCLEOTIDE SEQUENCE</scope>
</reference>
<keyword evidence="3" id="KW-1185">Reference proteome</keyword>
<accession>A0A8S3ZQN3</accession>